<dbReference type="GO" id="GO:0071949">
    <property type="term" value="F:FAD binding"/>
    <property type="evidence" value="ECO:0007669"/>
    <property type="project" value="InterPro"/>
</dbReference>
<evidence type="ECO:0000256" key="3">
    <source>
        <dbReference type="ARBA" id="ARBA00022827"/>
    </source>
</evidence>
<evidence type="ECO:0000259" key="6">
    <source>
        <dbReference type="Pfam" id="PF01494"/>
    </source>
</evidence>
<dbReference type="Gene3D" id="3.50.50.60">
    <property type="entry name" value="FAD/NAD(P)-binding domain"/>
    <property type="match status" value="1"/>
</dbReference>
<keyword evidence="5" id="KW-0503">Monooxygenase</keyword>
<evidence type="ECO:0000256" key="1">
    <source>
        <dbReference type="ARBA" id="ARBA00007992"/>
    </source>
</evidence>
<dbReference type="InterPro" id="IPR050493">
    <property type="entry name" value="FAD-dep_Monooxygenase_BioMet"/>
</dbReference>
<evidence type="ECO:0000313" key="8">
    <source>
        <dbReference type="Proteomes" id="UP000078512"/>
    </source>
</evidence>
<sequence>IVIVGAGIAGLSLAIMLERAGMHRYVILERANEYRSLGSAIVLSAMMLRCFEQLGLLEEL</sequence>
<comment type="similarity">
    <text evidence="1">Belongs to the paxM FAD-dependent monooxygenase family.</text>
</comment>
<dbReference type="Proteomes" id="UP000078512">
    <property type="component" value="Unassembled WGS sequence"/>
</dbReference>
<evidence type="ECO:0000256" key="4">
    <source>
        <dbReference type="ARBA" id="ARBA00023002"/>
    </source>
</evidence>
<evidence type="ECO:0000313" key="7">
    <source>
        <dbReference type="EMBL" id="OAQ26258.1"/>
    </source>
</evidence>
<keyword evidence="8" id="KW-1185">Reference proteome</keyword>
<keyword evidence="2" id="KW-0285">Flavoprotein</keyword>
<dbReference type="InterPro" id="IPR002938">
    <property type="entry name" value="FAD-bd"/>
</dbReference>
<name>A0A197JMR6_9FUNG</name>
<dbReference type="InterPro" id="IPR036188">
    <property type="entry name" value="FAD/NAD-bd_sf"/>
</dbReference>
<keyword evidence="4" id="KW-0560">Oxidoreductase</keyword>
<reference evidence="7 8" key="1">
    <citation type="submission" date="2016-05" db="EMBL/GenBank/DDBJ databases">
        <title>Genome sequencing reveals origins of a unique bacterial endosymbiosis in the earliest lineages of terrestrial Fungi.</title>
        <authorList>
            <consortium name="DOE Joint Genome Institute"/>
            <person name="Uehling J."/>
            <person name="Gryganskyi A."/>
            <person name="Hameed K."/>
            <person name="Tschaplinski T."/>
            <person name="Misztal P."/>
            <person name="Wu S."/>
            <person name="Desiro A."/>
            <person name="Vande Pol N."/>
            <person name="Du Z.-Y."/>
            <person name="Zienkiewicz A."/>
            <person name="Zienkiewicz K."/>
            <person name="Morin E."/>
            <person name="Tisserant E."/>
            <person name="Splivallo R."/>
            <person name="Hainaut M."/>
            <person name="Henrissat B."/>
            <person name="Ohm R."/>
            <person name="Kuo A."/>
            <person name="Yan J."/>
            <person name="Lipzen A."/>
            <person name="Nolan M."/>
            <person name="Labutti K."/>
            <person name="Barry K."/>
            <person name="Goldstein A."/>
            <person name="Labbe J."/>
            <person name="Schadt C."/>
            <person name="Tuskan G."/>
            <person name="Grigoriev I."/>
            <person name="Martin F."/>
            <person name="Vilgalys R."/>
            <person name="Bonito G."/>
        </authorList>
    </citation>
    <scope>NUCLEOTIDE SEQUENCE [LARGE SCALE GENOMIC DNA]</scope>
    <source>
        <strain evidence="7 8">AG-77</strain>
    </source>
</reference>
<dbReference type="PANTHER" id="PTHR13789">
    <property type="entry name" value="MONOOXYGENASE"/>
    <property type="match status" value="1"/>
</dbReference>
<accession>A0A197JMR6</accession>
<dbReference type="Gene3D" id="3.30.9.30">
    <property type="match status" value="1"/>
</dbReference>
<evidence type="ECO:0000256" key="2">
    <source>
        <dbReference type="ARBA" id="ARBA00022630"/>
    </source>
</evidence>
<dbReference type="Pfam" id="PF01494">
    <property type="entry name" value="FAD_binding_3"/>
    <property type="match status" value="1"/>
</dbReference>
<keyword evidence="3" id="KW-0274">FAD</keyword>
<feature type="non-terminal residue" evidence="7">
    <location>
        <position position="60"/>
    </location>
</feature>
<gene>
    <name evidence="7" type="ORF">K457DRAFT_46778</name>
</gene>
<dbReference type="AlphaFoldDB" id="A0A197JMR6"/>
<dbReference type="EMBL" id="KV442069">
    <property type="protein sequence ID" value="OAQ26258.1"/>
    <property type="molecule type" value="Genomic_DNA"/>
</dbReference>
<dbReference type="SUPFAM" id="SSF51905">
    <property type="entry name" value="FAD/NAD(P)-binding domain"/>
    <property type="match status" value="1"/>
</dbReference>
<protein>
    <recommendedName>
        <fullName evidence="6">FAD-binding domain-containing protein</fullName>
    </recommendedName>
</protein>
<evidence type="ECO:0000256" key="5">
    <source>
        <dbReference type="ARBA" id="ARBA00023033"/>
    </source>
</evidence>
<feature type="domain" description="FAD-binding" evidence="6">
    <location>
        <begin position="2"/>
        <end position="59"/>
    </location>
</feature>
<dbReference type="GO" id="GO:0004497">
    <property type="term" value="F:monooxygenase activity"/>
    <property type="evidence" value="ECO:0007669"/>
    <property type="project" value="UniProtKB-KW"/>
</dbReference>
<organism evidence="7 8">
    <name type="scientific">Linnemannia elongata AG-77</name>
    <dbReference type="NCBI Taxonomy" id="1314771"/>
    <lineage>
        <taxon>Eukaryota</taxon>
        <taxon>Fungi</taxon>
        <taxon>Fungi incertae sedis</taxon>
        <taxon>Mucoromycota</taxon>
        <taxon>Mortierellomycotina</taxon>
        <taxon>Mortierellomycetes</taxon>
        <taxon>Mortierellales</taxon>
        <taxon>Mortierellaceae</taxon>
        <taxon>Linnemannia</taxon>
    </lineage>
</organism>
<proteinExistence type="inferred from homology"/>
<feature type="non-terminal residue" evidence="7">
    <location>
        <position position="1"/>
    </location>
</feature>
<dbReference type="PANTHER" id="PTHR13789:SF309">
    <property type="entry name" value="PUTATIVE (AFU_ORTHOLOGUE AFUA_6G14510)-RELATED"/>
    <property type="match status" value="1"/>
</dbReference>
<dbReference type="OrthoDB" id="655030at2759"/>